<dbReference type="GO" id="GO:0016853">
    <property type="term" value="F:isomerase activity"/>
    <property type="evidence" value="ECO:0007669"/>
    <property type="project" value="UniProtKB-KW"/>
</dbReference>
<dbReference type="Proteomes" id="UP001527866">
    <property type="component" value="Unassembled WGS sequence"/>
</dbReference>
<organism evidence="2 3">
    <name type="scientific">Nocardiopsis endophytica</name>
    <dbReference type="NCBI Taxonomy" id="3018445"/>
    <lineage>
        <taxon>Bacteria</taxon>
        <taxon>Bacillati</taxon>
        <taxon>Actinomycetota</taxon>
        <taxon>Actinomycetes</taxon>
        <taxon>Streptosporangiales</taxon>
        <taxon>Nocardiopsidaceae</taxon>
        <taxon>Nocardiopsis</taxon>
    </lineage>
</organism>
<keyword evidence="2" id="KW-0413">Isomerase</keyword>
<dbReference type="Pfam" id="PF11716">
    <property type="entry name" value="MDMPI_N"/>
    <property type="match status" value="1"/>
</dbReference>
<accession>A0ABT4U014</accession>
<proteinExistence type="predicted"/>
<dbReference type="SUPFAM" id="SSF109854">
    <property type="entry name" value="DinB/YfiT-like putative metalloenzymes"/>
    <property type="match status" value="1"/>
</dbReference>
<evidence type="ECO:0000313" key="3">
    <source>
        <dbReference type="Proteomes" id="UP001527866"/>
    </source>
</evidence>
<feature type="domain" description="Mycothiol-dependent maleylpyruvate isomerase metal-binding" evidence="1">
    <location>
        <begin position="11"/>
        <end position="158"/>
    </location>
</feature>
<sequence>MERMRLLGALGAECGRLGEVLAALTEREAAAPTRCAPWDVAALAAHTVGALSRVQTALGEEQPPRAEVSAAGYYAPDARFSPEVDADRIDSAVRAAARHGDAAEPGRRLRELWADLEPRLRAEPQGRVVRTRHGDAMALEDFLLTRVLELVVHGIDLADALGREPWTSAEGAGAVELLLFGEAGRPEGMDALSAVRAATGRNLEGGPTAEDLKDSGVRFLALG</sequence>
<dbReference type="Gene3D" id="1.20.120.450">
    <property type="entry name" value="dinb family like domain"/>
    <property type="match status" value="1"/>
</dbReference>
<comment type="caution">
    <text evidence="2">The sequence shown here is derived from an EMBL/GenBank/DDBJ whole genome shotgun (WGS) entry which is preliminary data.</text>
</comment>
<gene>
    <name evidence="2" type="ORF">O4J56_04235</name>
</gene>
<name>A0ABT4U014_9ACTN</name>
<keyword evidence="3" id="KW-1185">Reference proteome</keyword>
<evidence type="ECO:0000259" key="1">
    <source>
        <dbReference type="Pfam" id="PF11716"/>
    </source>
</evidence>
<dbReference type="EMBL" id="JAQFWQ010000007">
    <property type="protein sequence ID" value="MDA2809839.1"/>
    <property type="molecule type" value="Genomic_DNA"/>
</dbReference>
<dbReference type="InterPro" id="IPR034660">
    <property type="entry name" value="DinB/YfiT-like"/>
</dbReference>
<protein>
    <submittedName>
        <fullName evidence="2">Maleylpyruvate isomerase N-terminal domain-containing protein</fullName>
    </submittedName>
</protein>
<dbReference type="InterPro" id="IPR024344">
    <property type="entry name" value="MDMPI_metal-binding"/>
</dbReference>
<dbReference type="InterPro" id="IPR017517">
    <property type="entry name" value="Maleyloyr_isom"/>
</dbReference>
<dbReference type="NCBIfam" id="TIGR03083">
    <property type="entry name" value="maleylpyruvate isomerase family mycothiol-dependent enzyme"/>
    <property type="match status" value="1"/>
</dbReference>
<evidence type="ECO:0000313" key="2">
    <source>
        <dbReference type="EMBL" id="MDA2809839.1"/>
    </source>
</evidence>
<reference evidence="2 3" key="1">
    <citation type="submission" date="2023-01" db="EMBL/GenBank/DDBJ databases">
        <title>Draft genome sequence of Nocardiopsis sp. RSe5-2 isolated from halophytes.</title>
        <authorList>
            <person name="Duangmal K."/>
            <person name="Chantavorakit T."/>
        </authorList>
    </citation>
    <scope>NUCLEOTIDE SEQUENCE [LARGE SCALE GENOMIC DNA]</scope>
    <source>
        <strain evidence="2 3">RSe5-2</strain>
    </source>
</reference>